<evidence type="ECO:0000313" key="2">
    <source>
        <dbReference type="Proteomes" id="UP001165296"/>
    </source>
</evidence>
<dbReference type="EMBL" id="JAJADR010000001">
    <property type="protein sequence ID" value="MCB2406453.1"/>
    <property type="molecule type" value="Genomic_DNA"/>
</dbReference>
<organism evidence="1 2">
    <name type="scientific">Hymenobacter lucidus</name>
    <dbReference type="NCBI Taxonomy" id="2880930"/>
    <lineage>
        <taxon>Bacteria</taxon>
        <taxon>Pseudomonadati</taxon>
        <taxon>Bacteroidota</taxon>
        <taxon>Cytophagia</taxon>
        <taxon>Cytophagales</taxon>
        <taxon>Hymenobacteraceae</taxon>
        <taxon>Hymenobacter</taxon>
    </lineage>
</organism>
<dbReference type="Proteomes" id="UP001165296">
    <property type="component" value="Unassembled WGS sequence"/>
</dbReference>
<reference evidence="1" key="1">
    <citation type="submission" date="2021-10" db="EMBL/GenBank/DDBJ databases">
        <authorList>
            <person name="Dean J.D."/>
            <person name="Kim M.K."/>
            <person name="Newey C.N."/>
            <person name="Stoker T.S."/>
            <person name="Thompson D.W."/>
            <person name="Grose J.H."/>
        </authorList>
    </citation>
    <scope>NUCLEOTIDE SEQUENCE</scope>
    <source>
        <strain evidence="1">BT178</strain>
    </source>
</reference>
<comment type="caution">
    <text evidence="1">The sequence shown here is derived from an EMBL/GenBank/DDBJ whole genome shotgun (WGS) entry which is preliminary data.</text>
</comment>
<evidence type="ECO:0008006" key="3">
    <source>
        <dbReference type="Google" id="ProtNLM"/>
    </source>
</evidence>
<evidence type="ECO:0000313" key="1">
    <source>
        <dbReference type="EMBL" id="MCB2406453.1"/>
    </source>
</evidence>
<dbReference type="RefSeq" id="WP_226170340.1">
    <property type="nucleotide sequence ID" value="NZ_JAJADR010000001.1"/>
</dbReference>
<proteinExistence type="predicted"/>
<keyword evidence="2" id="KW-1185">Reference proteome</keyword>
<name>A0ABS8AK79_9BACT</name>
<sequence>MEDRQGAGNNGYIFDTTGRQLLTFDAGSYVAEVLVQAGQIVISYFDQGLGSSKPSNDGIAVFNLAGQQLFGINSSGAASIMDCYALCTLGKDRILAYTYTNFPLLELRLTDYRIAQQPTPADFRGSHALTTMRGDVIFHGSYEDNTSFFWWNRKEKAQLLRSFTHRRIARYRQR</sequence>
<protein>
    <recommendedName>
        <fullName evidence="3">BPP domain-containing protein</fullName>
    </recommendedName>
</protein>
<gene>
    <name evidence="1" type="ORF">LGH74_00555</name>
</gene>
<accession>A0ABS8AK79</accession>